<evidence type="ECO:0000313" key="2">
    <source>
        <dbReference type="Proteomes" id="UP000729402"/>
    </source>
</evidence>
<organism evidence="1 2">
    <name type="scientific">Zizania palustris</name>
    <name type="common">Northern wild rice</name>
    <dbReference type="NCBI Taxonomy" id="103762"/>
    <lineage>
        <taxon>Eukaryota</taxon>
        <taxon>Viridiplantae</taxon>
        <taxon>Streptophyta</taxon>
        <taxon>Embryophyta</taxon>
        <taxon>Tracheophyta</taxon>
        <taxon>Spermatophyta</taxon>
        <taxon>Magnoliopsida</taxon>
        <taxon>Liliopsida</taxon>
        <taxon>Poales</taxon>
        <taxon>Poaceae</taxon>
        <taxon>BOP clade</taxon>
        <taxon>Oryzoideae</taxon>
        <taxon>Oryzeae</taxon>
        <taxon>Zizaniinae</taxon>
        <taxon>Zizania</taxon>
    </lineage>
</organism>
<dbReference type="EMBL" id="JAAALK010000287">
    <property type="protein sequence ID" value="KAG8056751.1"/>
    <property type="molecule type" value="Genomic_DNA"/>
</dbReference>
<reference evidence="1" key="2">
    <citation type="submission" date="2021-02" db="EMBL/GenBank/DDBJ databases">
        <authorList>
            <person name="Kimball J.A."/>
            <person name="Haas M.W."/>
            <person name="Macchietto M."/>
            <person name="Kono T."/>
            <person name="Duquette J."/>
            <person name="Shao M."/>
        </authorList>
    </citation>
    <scope>NUCLEOTIDE SEQUENCE</scope>
    <source>
        <tissue evidence="1">Fresh leaf tissue</tissue>
    </source>
</reference>
<dbReference type="AlphaFoldDB" id="A0A8J5SFE9"/>
<sequence>MRPHLIMNKRWSLNSPIKKIMNLNPSLPIVVATTTSRSVPGQCRWRPEGRRDLIRQQHRQADAVAASVSSPPTTKMADDQALGQAAAAEAGARVGAAVSWIQPVRPILLLPS</sequence>
<protein>
    <submittedName>
        <fullName evidence="1">Uncharacterized protein</fullName>
    </submittedName>
</protein>
<evidence type="ECO:0000313" key="1">
    <source>
        <dbReference type="EMBL" id="KAG8056751.1"/>
    </source>
</evidence>
<reference evidence="1" key="1">
    <citation type="journal article" date="2021" name="bioRxiv">
        <title>Whole Genome Assembly and Annotation of Northern Wild Rice, Zizania palustris L., Supports a Whole Genome Duplication in the Zizania Genus.</title>
        <authorList>
            <person name="Haas M."/>
            <person name="Kono T."/>
            <person name="Macchietto M."/>
            <person name="Millas R."/>
            <person name="McGilp L."/>
            <person name="Shao M."/>
            <person name="Duquette J."/>
            <person name="Hirsch C.N."/>
            <person name="Kimball J."/>
        </authorList>
    </citation>
    <scope>NUCLEOTIDE SEQUENCE</scope>
    <source>
        <tissue evidence="1">Fresh leaf tissue</tissue>
    </source>
</reference>
<keyword evidence="2" id="KW-1185">Reference proteome</keyword>
<proteinExistence type="predicted"/>
<accession>A0A8J5SFE9</accession>
<gene>
    <name evidence="1" type="ORF">GUJ93_ZPchr0002g24362</name>
</gene>
<dbReference type="Proteomes" id="UP000729402">
    <property type="component" value="Unassembled WGS sequence"/>
</dbReference>
<name>A0A8J5SFE9_ZIZPA</name>
<comment type="caution">
    <text evidence="1">The sequence shown here is derived from an EMBL/GenBank/DDBJ whole genome shotgun (WGS) entry which is preliminary data.</text>
</comment>